<sequence length="407" mass="45986">MNEKWMEADNPLPQKKRIMVLDSLRGFALLGIFLINITAIAAAGGPPSLDSKPNFIDEMVNQFLLLFVESKFFTLFSFLFGVGFSIQLLRANEQGINIVPRFSRRLAALFLFGVLHIALFWEGDILVIYAVVGFALLLFKKCSEKTLLIWIAGLLILPILIVIGSVAGIEVLRHTSEYGGQLKEADQELLRAFRMLEGGNEKPLSYTDSITERINAYIEVLPLLISRFPTVLAMFLLGLYAGKKRMFEKLEENLPLLKGMSRRGIAIGLLLNLAVVILFNTLKPVTAIVVLLLNQTLTGPILSISYAAIFILLSRKKNWDFLFRWLSYPGRMALTNYILQSVLCSFIFNDYGFGLKGQVSLSGTILMAFGIYIVLMIGSRFWLKTFKFGPLEWVWRCITYKKIQSIR</sequence>
<dbReference type="PANTHER" id="PTHR30590:SF2">
    <property type="entry name" value="INNER MEMBRANE PROTEIN"/>
    <property type="match status" value="1"/>
</dbReference>
<protein>
    <submittedName>
        <fullName evidence="3">DUF418 domain-containing protein</fullName>
    </submittedName>
</protein>
<evidence type="ECO:0000313" key="4">
    <source>
        <dbReference type="Proteomes" id="UP001377337"/>
    </source>
</evidence>
<accession>A0ABZ2NJ82</accession>
<organism evidence="3 4">
    <name type="scientific">Metabacillus sediminis</name>
    <dbReference type="NCBI Taxonomy" id="3117746"/>
    <lineage>
        <taxon>Bacteria</taxon>
        <taxon>Bacillati</taxon>
        <taxon>Bacillota</taxon>
        <taxon>Bacilli</taxon>
        <taxon>Bacillales</taxon>
        <taxon>Bacillaceae</taxon>
        <taxon>Metabacillus</taxon>
    </lineage>
</organism>
<feature type="transmembrane region" description="Helical" evidence="1">
    <location>
        <begin position="63"/>
        <end position="90"/>
    </location>
</feature>
<feature type="transmembrane region" description="Helical" evidence="1">
    <location>
        <begin position="334"/>
        <end position="353"/>
    </location>
</feature>
<feature type="transmembrane region" description="Helical" evidence="1">
    <location>
        <begin position="24"/>
        <end position="43"/>
    </location>
</feature>
<name>A0ABZ2NJ82_9BACI</name>
<keyword evidence="1" id="KW-0472">Membrane</keyword>
<reference evidence="3 4" key="1">
    <citation type="submission" date="2024-02" db="EMBL/GenBank/DDBJ databases">
        <title>Seven novel Bacillus-like species.</title>
        <authorList>
            <person name="Liu G."/>
        </authorList>
    </citation>
    <scope>NUCLEOTIDE SEQUENCE [LARGE SCALE GENOMIC DNA]</scope>
    <source>
        <strain evidence="3 4">FJAT-52054</strain>
    </source>
</reference>
<gene>
    <name evidence="3" type="ORF">WCV65_05190</name>
</gene>
<evidence type="ECO:0000259" key="2">
    <source>
        <dbReference type="Pfam" id="PF04235"/>
    </source>
</evidence>
<dbReference type="Pfam" id="PF04235">
    <property type="entry name" value="DUF418"/>
    <property type="match status" value="1"/>
</dbReference>
<feature type="transmembrane region" description="Helical" evidence="1">
    <location>
        <begin position="288"/>
        <end position="313"/>
    </location>
</feature>
<keyword evidence="1" id="KW-1133">Transmembrane helix</keyword>
<evidence type="ECO:0000256" key="1">
    <source>
        <dbReference type="SAM" id="Phobius"/>
    </source>
</evidence>
<feature type="domain" description="DUF418" evidence="2">
    <location>
        <begin position="241"/>
        <end position="402"/>
    </location>
</feature>
<dbReference type="InterPro" id="IPR007349">
    <property type="entry name" value="DUF418"/>
</dbReference>
<evidence type="ECO:0000313" key="3">
    <source>
        <dbReference type="EMBL" id="WXB97873.1"/>
    </source>
</evidence>
<feature type="transmembrane region" description="Helical" evidence="1">
    <location>
        <begin position="359"/>
        <end position="383"/>
    </location>
</feature>
<keyword evidence="1" id="KW-0812">Transmembrane</keyword>
<dbReference type="EMBL" id="CP147407">
    <property type="protein sequence ID" value="WXB97873.1"/>
    <property type="molecule type" value="Genomic_DNA"/>
</dbReference>
<keyword evidence="4" id="KW-1185">Reference proteome</keyword>
<feature type="transmembrane region" description="Helical" evidence="1">
    <location>
        <begin position="102"/>
        <end position="119"/>
    </location>
</feature>
<dbReference type="RefSeq" id="WP_338780583.1">
    <property type="nucleotide sequence ID" value="NZ_CP147407.1"/>
</dbReference>
<dbReference type="InterPro" id="IPR052529">
    <property type="entry name" value="Bact_Transport_Assoc"/>
</dbReference>
<feature type="transmembrane region" description="Helical" evidence="1">
    <location>
        <begin position="147"/>
        <end position="169"/>
    </location>
</feature>
<dbReference type="Proteomes" id="UP001377337">
    <property type="component" value="Chromosome"/>
</dbReference>
<dbReference type="PANTHER" id="PTHR30590">
    <property type="entry name" value="INNER MEMBRANE PROTEIN"/>
    <property type="match status" value="1"/>
</dbReference>
<feature type="transmembrane region" description="Helical" evidence="1">
    <location>
        <begin position="263"/>
        <end position="282"/>
    </location>
</feature>
<feature type="transmembrane region" description="Helical" evidence="1">
    <location>
        <begin position="220"/>
        <end position="242"/>
    </location>
</feature>
<proteinExistence type="predicted"/>